<dbReference type="KEGG" id="vg:14012690"/>
<dbReference type="GeneID" id="14012690"/>
<protein>
    <submittedName>
        <fullName evidence="1">Uncharacterized protein</fullName>
    </submittedName>
</protein>
<accession>H6X3Q9</accession>
<proteinExistence type="predicted"/>
<dbReference type="Proteomes" id="UP000007524">
    <property type="component" value="Segment"/>
</dbReference>
<dbReference type="RefSeq" id="YP_007007257.1">
    <property type="nucleotide sequence ID" value="NC_019526.1"/>
</dbReference>
<organism evidence="1 2">
    <name type="scientific">Klebsiella phage vB_KleM_RaK2</name>
    <dbReference type="NCBI Taxonomy" id="1147094"/>
    <lineage>
        <taxon>Viruses</taxon>
        <taxon>Duplodnaviria</taxon>
        <taxon>Heunggongvirae</taxon>
        <taxon>Uroviricota</taxon>
        <taxon>Caudoviricetes</taxon>
        <taxon>Alcyoneusvirus</taxon>
        <taxon>Alcyoneusvirus RaK2</taxon>
    </lineage>
</organism>
<evidence type="ECO:0000313" key="1">
    <source>
        <dbReference type="EMBL" id="AFA44375.1"/>
    </source>
</evidence>
<evidence type="ECO:0000313" key="2">
    <source>
        <dbReference type="Proteomes" id="UP000007524"/>
    </source>
</evidence>
<reference evidence="1 2" key="1">
    <citation type="journal article" date="2012" name="J. Virol.">
        <title>Genome of Klebsiella sp.-Infecting Bacteriophage vB_KleM_RaK2.</title>
        <authorList>
            <person name="Simoliunas E."/>
            <person name="Kaliniene L."/>
            <person name="Truncaite L."/>
            <person name="Klausa V."/>
            <person name="Zajanckauskaite A."/>
            <person name="Meskys R."/>
        </authorList>
    </citation>
    <scope>NUCLEOTIDE SEQUENCE [LARGE SCALE GENOMIC DNA]</scope>
</reference>
<name>H6X3Q9_9CAUD</name>
<gene>
    <name evidence="1" type="ORF">RaK2_00102</name>
</gene>
<sequence length="247" mass="27194">MDLRSVLRDLMNTTSSMNFDKISITKEDRGDGEKIYMESKADQNAIVMRAYVKESVPELVELSGRFGLGQLGLLQGLLNLNTFKTEDTKIVPIIKDGAVKSLTFTSPEATTNFVVISDKLTPQAVKVAERGYEIQVTPSASKIQELKSFSSLFKSMSTKITPYTENGTLYFSCGEKNKNTSGGVLAFCLCDVEYPMLQGYEIDSVLSATARVANAESTEMFITNKGLMKIKVDTGIAVYEFFMQGSV</sequence>
<dbReference type="EMBL" id="JQ513383">
    <property type="protein sequence ID" value="AFA44375.1"/>
    <property type="molecule type" value="Genomic_DNA"/>
</dbReference>
<dbReference type="OrthoDB" id="8053at10239"/>
<keyword evidence="2" id="KW-1185">Reference proteome</keyword>